<dbReference type="PANTHER" id="PTHR46082">
    <property type="entry name" value="ATP/GTP-BINDING PROTEIN-RELATED"/>
    <property type="match status" value="1"/>
</dbReference>
<dbReference type="GO" id="GO:0043531">
    <property type="term" value="F:ADP binding"/>
    <property type="evidence" value="ECO:0007669"/>
    <property type="project" value="InterPro"/>
</dbReference>
<dbReference type="InterPro" id="IPR053137">
    <property type="entry name" value="NLR-like"/>
</dbReference>
<dbReference type="AlphaFoldDB" id="A0A8H3D816"/>
<feature type="region of interest" description="Disordered" evidence="3">
    <location>
        <begin position="1083"/>
        <end position="1111"/>
    </location>
</feature>
<dbReference type="PROSITE" id="PS51635">
    <property type="entry name" value="PNPLA"/>
    <property type="match status" value="1"/>
</dbReference>
<evidence type="ECO:0000313" key="5">
    <source>
        <dbReference type="EMBL" id="CAE6508083.1"/>
    </source>
</evidence>
<dbReference type="SUPFAM" id="SSF52151">
    <property type="entry name" value="FabD/lysophospholipase-like"/>
    <property type="match status" value="1"/>
</dbReference>
<dbReference type="GO" id="GO:0046486">
    <property type="term" value="P:glycerolipid metabolic process"/>
    <property type="evidence" value="ECO:0007669"/>
    <property type="project" value="UniProtKB-ARBA"/>
</dbReference>
<dbReference type="InterPro" id="IPR027417">
    <property type="entry name" value="P-loop_NTPase"/>
</dbReference>
<dbReference type="InterPro" id="IPR056681">
    <property type="entry name" value="DUF7779"/>
</dbReference>
<accession>A0A8H3D816</accession>
<dbReference type="PANTHER" id="PTHR46082:SF11">
    <property type="entry name" value="AAA+ ATPASE DOMAIN-CONTAINING PROTEIN-RELATED"/>
    <property type="match status" value="1"/>
</dbReference>
<protein>
    <recommendedName>
        <fullName evidence="4">PNPLA domain-containing protein</fullName>
    </recommendedName>
</protein>
<dbReference type="Gene3D" id="1.25.40.10">
    <property type="entry name" value="Tetratricopeptide repeat domain"/>
    <property type="match status" value="2"/>
</dbReference>
<name>A0A8H3D816_9AGAM</name>
<dbReference type="EMBL" id="CAJMXA010003627">
    <property type="protein sequence ID" value="CAE6508083.1"/>
    <property type="molecule type" value="Genomic_DNA"/>
</dbReference>
<dbReference type="InterPro" id="IPR002641">
    <property type="entry name" value="PNPLA_dom"/>
</dbReference>
<organism evidence="5 6">
    <name type="scientific">Rhizoctonia solani</name>
    <dbReference type="NCBI Taxonomy" id="456999"/>
    <lineage>
        <taxon>Eukaryota</taxon>
        <taxon>Fungi</taxon>
        <taxon>Dikarya</taxon>
        <taxon>Basidiomycota</taxon>
        <taxon>Agaricomycotina</taxon>
        <taxon>Agaricomycetes</taxon>
        <taxon>Cantharellales</taxon>
        <taxon>Ceratobasidiaceae</taxon>
        <taxon>Rhizoctonia</taxon>
    </lineage>
</organism>
<comment type="caution">
    <text evidence="5">The sequence shown here is derived from an EMBL/GenBank/DDBJ whole genome shotgun (WGS) entry which is preliminary data.</text>
</comment>
<dbReference type="Pfam" id="PF01734">
    <property type="entry name" value="Patatin"/>
    <property type="match status" value="1"/>
</dbReference>
<dbReference type="InterPro" id="IPR011990">
    <property type="entry name" value="TPR-like_helical_dom_sf"/>
</dbReference>
<proteinExistence type="predicted"/>
<dbReference type="Pfam" id="PF25000">
    <property type="entry name" value="DUF7779"/>
    <property type="match status" value="1"/>
</dbReference>
<evidence type="ECO:0000259" key="4">
    <source>
        <dbReference type="PROSITE" id="PS51635"/>
    </source>
</evidence>
<evidence type="ECO:0000256" key="1">
    <source>
        <dbReference type="ARBA" id="ARBA00023098"/>
    </source>
</evidence>
<feature type="compositionally biased region" description="Basic and acidic residues" evidence="3">
    <location>
        <begin position="1083"/>
        <end position="1103"/>
    </location>
</feature>
<sequence length="1111" mass="123563">MERNSNRERGLNLLSLDGGGGVTGLSSLLILKEIMSRLREKGRLDTTPQPWEYFDMIGGTGTGAISAVMLGRLHMGVKATIESYNELMKTVFSQPKFTIRGNTGIFESTVMERELKKIVYEATGNEDEVMKEHGDRGARCKVVVYATSRYNMNTGGLPVLFRSYSDFEATTTSCTIWEALRATTAHPKIFKKFEVAIETPSLRNRFAGLGDNNPTAWLLDEARRQFPGRAVASIISIGTGHPETIQIGGTHHAKSWTLGKSMTSRVLRAAYEIAGANERVAEDMERRFADAKSAYCRLNVQQGAQGVKIDEWDRSDEVAEHTRAYLALAETGSKLKNVVDAIFHRAPSLDIAFIGESWQRIADAGSQLEPDGRIMPTPRPLEGRVRSCPLPSTRFTGREEHCEKVWVFFTARGRRRRLFVLHGLGGAGKTQIALKCAERLEERFIHVIFVDASSDESIKATLTTAALANKLGTTYPDALKWIANRGSSCLLIFDNADNRSVKLRTYLPPSAEYNVLITTRCQEFVGLADDTDAERNVSQMGPEDAKKLLLKTAKLARVGLSDEDKSAIQSILEGLGYLALAIVQAGAYIWRMKLSFAQYWAIYQEQCREALENDLQIDLHLDGYTRTVYSTWELSFNQLTMHAKELLLLIAFLRGSDIAKDIFQRAALNSSKYRPGQLSPTDQAAADHVRRYLTHFTHSDGSWHNSRFLSCMGELLSLSLVTYDRMKRIYSIHPLVQDWARGTAHDKPSAAQHSSILLALSIDWDGVLPRVNSSLQDHSGSGPDPTTQFAEVFHATGQPKDKTIQLEQALATRKISLGETHPDTLAVMNNLAETYLEQGQPENAARLQEAMLGSQRRELGERHPDSLASANNLAKTYIHMGRFAEAEILQVRVLVTSKQVFGKDHPNTLTAMMNLAFTYQQMGRLAEAEELQLTSLGARKRVLGENHPGVLSSMSNLAETYIRQGRWIEAKALQTAILHISTRLLGDEHPNTLSSMNNLARTYLQQGESEEAERLALAALAISKRVLGKDHPDTLNHMGSLASAYKRQGRLTEAESLEMETLAALRRVPGSRHPLTILPMRNLEDTFDKSGKPVERDAPRAELRPISSGDT</sequence>
<evidence type="ECO:0000256" key="3">
    <source>
        <dbReference type="SAM" id="MobiDB-lite"/>
    </source>
</evidence>
<dbReference type="PRINTS" id="PR00381">
    <property type="entry name" value="KINESINLIGHT"/>
</dbReference>
<feature type="short sequence motif" description="GXGXXG" evidence="2">
    <location>
        <begin position="19"/>
        <end position="24"/>
    </location>
</feature>
<comment type="caution">
    <text evidence="2">Lacks conserved residue(s) required for the propagation of feature annotation.</text>
</comment>
<reference evidence="5" key="1">
    <citation type="submission" date="2021-01" db="EMBL/GenBank/DDBJ databases">
        <authorList>
            <person name="Kaushik A."/>
        </authorList>
    </citation>
    <scope>NUCLEOTIDE SEQUENCE</scope>
    <source>
        <strain evidence="5">AG6-10EEA</strain>
    </source>
</reference>
<dbReference type="Pfam" id="PF13424">
    <property type="entry name" value="TPR_12"/>
    <property type="match status" value="2"/>
</dbReference>
<evidence type="ECO:0000256" key="2">
    <source>
        <dbReference type="PROSITE-ProRule" id="PRU01161"/>
    </source>
</evidence>
<dbReference type="SUPFAM" id="SSF48452">
    <property type="entry name" value="TPR-like"/>
    <property type="match status" value="2"/>
</dbReference>
<dbReference type="Proteomes" id="UP000663853">
    <property type="component" value="Unassembled WGS sequence"/>
</dbReference>
<dbReference type="Pfam" id="PF13374">
    <property type="entry name" value="TPR_10"/>
    <property type="match status" value="2"/>
</dbReference>
<feature type="domain" description="PNPLA" evidence="4">
    <location>
        <begin position="15"/>
        <end position="219"/>
    </location>
</feature>
<dbReference type="InterPro" id="IPR016035">
    <property type="entry name" value="Acyl_Trfase/lysoPLipase"/>
</dbReference>
<dbReference type="Gene3D" id="3.40.50.300">
    <property type="entry name" value="P-loop containing nucleotide triphosphate hydrolases"/>
    <property type="match status" value="1"/>
</dbReference>
<dbReference type="SUPFAM" id="SSF52540">
    <property type="entry name" value="P-loop containing nucleoside triphosphate hydrolases"/>
    <property type="match status" value="1"/>
</dbReference>
<keyword evidence="1" id="KW-0443">Lipid metabolism</keyword>
<gene>
    <name evidence="5" type="ORF">RDB_LOCUS122913</name>
</gene>
<dbReference type="Gene3D" id="3.40.1090.10">
    <property type="entry name" value="Cytosolic phospholipase A2 catalytic domain"/>
    <property type="match status" value="1"/>
</dbReference>
<evidence type="ECO:0000313" key="6">
    <source>
        <dbReference type="Proteomes" id="UP000663853"/>
    </source>
</evidence>